<dbReference type="PANTHER" id="PTHR38601">
    <property type="entry name" value="HYDROGENASE-4 COMPONENT E"/>
    <property type="match status" value="1"/>
</dbReference>
<organism evidence="7 9">
    <name type="scientific">Sulfuracidifex tepidarius</name>
    <dbReference type="NCBI Taxonomy" id="1294262"/>
    <lineage>
        <taxon>Archaea</taxon>
        <taxon>Thermoproteota</taxon>
        <taxon>Thermoprotei</taxon>
        <taxon>Sulfolobales</taxon>
        <taxon>Sulfolobaceae</taxon>
        <taxon>Sulfuracidifex</taxon>
    </lineage>
</organism>
<accession>A0A510DTW4</accession>
<dbReference type="EMBL" id="AP018930">
    <property type="protein sequence ID" value="BBG26341.1"/>
    <property type="molecule type" value="Genomic_DNA"/>
</dbReference>
<dbReference type="PANTHER" id="PTHR38601:SF1">
    <property type="entry name" value="HYDROGENASE-4 COMPONENT E"/>
    <property type="match status" value="1"/>
</dbReference>
<keyword evidence="9" id="KW-1185">Reference proteome</keyword>
<dbReference type="Proteomes" id="UP000325030">
    <property type="component" value="Chromosome"/>
</dbReference>
<evidence type="ECO:0000313" key="9">
    <source>
        <dbReference type="Proteomes" id="UP000322983"/>
    </source>
</evidence>
<accession>A0A510E1H1</accession>
<name>A0A510DTW4_9CREN</name>
<evidence type="ECO:0000256" key="6">
    <source>
        <dbReference type="SAM" id="Phobius"/>
    </source>
</evidence>
<keyword evidence="4 6" id="KW-1133">Transmembrane helix</keyword>
<feature type="transmembrane region" description="Helical" evidence="6">
    <location>
        <begin position="163"/>
        <end position="194"/>
    </location>
</feature>
<feature type="transmembrane region" description="Helical" evidence="6">
    <location>
        <begin position="58"/>
        <end position="81"/>
    </location>
</feature>
<feature type="transmembrane region" description="Helical" evidence="6">
    <location>
        <begin position="127"/>
        <end position="143"/>
    </location>
</feature>
<gene>
    <name evidence="7" type="ORF">IC006_0882</name>
    <name evidence="8" type="ORF">IC007_0849</name>
</gene>
<reference evidence="10" key="1">
    <citation type="submission" date="2018-09" db="EMBL/GenBank/DDBJ databases">
        <title>Complete Genome Sequencing of Sulfolobus sp. JCM 16834.</title>
        <authorList>
            <person name="Kato S."/>
            <person name="Itoh T."/>
            <person name="Ohkuma M."/>
        </authorList>
    </citation>
    <scope>NUCLEOTIDE SEQUENCE [LARGE SCALE GENOMIC DNA]</scope>
    <source>
        <strain evidence="10">IC-007</strain>
    </source>
</reference>
<protein>
    <recommendedName>
        <fullName evidence="11">Hydrogenase-4 component E</fullName>
    </recommendedName>
</protein>
<keyword evidence="5 6" id="KW-0472">Membrane</keyword>
<evidence type="ECO:0000313" key="7">
    <source>
        <dbReference type="EMBL" id="BBG23594.1"/>
    </source>
</evidence>
<proteinExistence type="predicted"/>
<feature type="transmembrane region" description="Helical" evidence="6">
    <location>
        <begin position="6"/>
        <end position="24"/>
    </location>
</feature>
<dbReference type="InterPro" id="IPR038730">
    <property type="entry name" value="HyfE-like"/>
</dbReference>
<evidence type="ECO:0000313" key="8">
    <source>
        <dbReference type="EMBL" id="BBG26341.1"/>
    </source>
</evidence>
<feature type="transmembrane region" description="Helical" evidence="6">
    <location>
        <begin position="36"/>
        <end position="52"/>
    </location>
</feature>
<dbReference type="STRING" id="1294262.GCA_001316085_02918"/>
<dbReference type="KEGG" id="step:IC006_0882"/>
<dbReference type="RefSeq" id="WP_149528390.1">
    <property type="nucleotide sequence ID" value="NZ_AP018929.1"/>
</dbReference>
<sequence>MIIEDQILSLAGLLVIITSFFLVGQAYYKPIVRAQGAQSFIIGTIAIALYVFSGKVDYLILGIAVISLRSLAISFALERAIKGRFGFRENMRGVASLLITDLIAVAVIFVIVLSFEKSVFHEVNDDVIFGAILLLQGLLLSVLRKGTIPQIIGYVEEENGIVLFGTFLVSLPLLIEASALLDVLGLIVLTYIIIREKPEHDNKIDELVG</sequence>
<dbReference type="GO" id="GO:0005886">
    <property type="term" value="C:plasma membrane"/>
    <property type="evidence" value="ECO:0007669"/>
    <property type="project" value="UniProtKB-SubCell"/>
</dbReference>
<evidence type="ECO:0000256" key="5">
    <source>
        <dbReference type="ARBA" id="ARBA00023136"/>
    </source>
</evidence>
<reference evidence="7 9" key="2">
    <citation type="journal article" date="2020" name="Int. J. Syst. Evol. Microbiol.">
        <title>Sulfuracidifex tepidarius gen. nov., sp. nov. and transfer of Sulfolobus metallicus Huber and Stetter 1992 to the genus Sulfuracidifex as Sulfuracidifex metallicus comb. nov.</title>
        <authorList>
            <person name="Itoh T."/>
            <person name="Miura T."/>
            <person name="Sakai H.D."/>
            <person name="Kato S."/>
            <person name="Ohkuma M."/>
            <person name="Takashina T."/>
        </authorList>
    </citation>
    <scope>NUCLEOTIDE SEQUENCE [LARGE SCALE GENOMIC DNA]</scope>
    <source>
        <strain evidence="7 9">IC-006</strain>
        <strain evidence="8">IC-007</strain>
    </source>
</reference>
<dbReference type="GeneID" id="41717251"/>
<dbReference type="Proteomes" id="UP000322983">
    <property type="component" value="Chromosome"/>
</dbReference>
<evidence type="ECO:0000256" key="3">
    <source>
        <dbReference type="ARBA" id="ARBA00022692"/>
    </source>
</evidence>
<evidence type="ECO:0000256" key="1">
    <source>
        <dbReference type="ARBA" id="ARBA00004651"/>
    </source>
</evidence>
<keyword evidence="2" id="KW-1003">Cell membrane</keyword>
<dbReference type="EMBL" id="AP018929">
    <property type="protein sequence ID" value="BBG23594.1"/>
    <property type="molecule type" value="Genomic_DNA"/>
</dbReference>
<evidence type="ECO:0008006" key="11">
    <source>
        <dbReference type="Google" id="ProtNLM"/>
    </source>
</evidence>
<keyword evidence="3 6" id="KW-0812">Transmembrane</keyword>
<evidence type="ECO:0000256" key="4">
    <source>
        <dbReference type="ARBA" id="ARBA00022989"/>
    </source>
</evidence>
<comment type="subcellular location">
    <subcellularLocation>
        <location evidence="1">Cell membrane</location>
        <topology evidence="1">Multi-pass membrane protein</topology>
    </subcellularLocation>
</comment>
<dbReference type="OrthoDB" id="57556at2157"/>
<evidence type="ECO:0000256" key="2">
    <source>
        <dbReference type="ARBA" id="ARBA00022475"/>
    </source>
</evidence>
<evidence type="ECO:0000313" key="10">
    <source>
        <dbReference type="Proteomes" id="UP000325030"/>
    </source>
</evidence>
<feature type="transmembrane region" description="Helical" evidence="6">
    <location>
        <begin position="93"/>
        <end position="115"/>
    </location>
</feature>
<dbReference type="AlphaFoldDB" id="A0A510DTW4"/>